<dbReference type="InterPro" id="IPR029044">
    <property type="entry name" value="Nucleotide-diphossugar_trans"/>
</dbReference>
<evidence type="ECO:0000313" key="1">
    <source>
        <dbReference type="EMBL" id="TDP87650.1"/>
    </source>
</evidence>
<dbReference type="SUPFAM" id="SSF53448">
    <property type="entry name" value="Nucleotide-diphospho-sugar transferases"/>
    <property type="match status" value="1"/>
</dbReference>
<gene>
    <name evidence="1" type="ORF">EDD54_1549</name>
</gene>
<protein>
    <recommendedName>
        <fullName evidence="3">Glycosyl transferase family 2</fullName>
    </recommendedName>
</protein>
<name>A0A4R6RM65_9HYPH</name>
<dbReference type="RefSeq" id="WP_126541625.1">
    <property type="nucleotide sequence ID" value="NZ_BSPM01000008.1"/>
</dbReference>
<accession>A0A4R6RM65</accession>
<evidence type="ECO:0008006" key="3">
    <source>
        <dbReference type="Google" id="ProtNLM"/>
    </source>
</evidence>
<proteinExistence type="predicted"/>
<organism evidence="1 2">
    <name type="scientific">Oharaeibacter diazotrophicus</name>
    <dbReference type="NCBI Taxonomy" id="1920512"/>
    <lineage>
        <taxon>Bacteria</taxon>
        <taxon>Pseudomonadati</taxon>
        <taxon>Pseudomonadota</taxon>
        <taxon>Alphaproteobacteria</taxon>
        <taxon>Hyphomicrobiales</taxon>
        <taxon>Pleomorphomonadaceae</taxon>
        <taxon>Oharaeibacter</taxon>
    </lineage>
</organism>
<reference evidence="1 2" key="1">
    <citation type="submission" date="2019-03" db="EMBL/GenBank/DDBJ databases">
        <title>Genomic Encyclopedia of Type Strains, Phase IV (KMG-IV): sequencing the most valuable type-strain genomes for metagenomic binning, comparative biology and taxonomic classification.</title>
        <authorList>
            <person name="Goeker M."/>
        </authorList>
    </citation>
    <scope>NUCLEOTIDE SEQUENCE [LARGE SCALE GENOMIC DNA]</scope>
    <source>
        <strain evidence="1 2">DSM 102969</strain>
    </source>
</reference>
<keyword evidence="2" id="KW-1185">Reference proteome</keyword>
<comment type="caution">
    <text evidence="1">The sequence shown here is derived from an EMBL/GenBank/DDBJ whole genome shotgun (WGS) entry which is preliminary data.</text>
</comment>
<sequence>MQPARILIATPTADGGLCTEYCETVVQLIQSFAERHPEVTFVLRFHETHDLRLVRNAYASEVLNDTGLTHLLFFDSDMGFFPPLVEKMLAAAKPVVGVVSPKRSLDVTKVAEMARRFDDIRICEIAGNDYIPDPSAFPVGYDETGAPAYVRHQGSLIPIGRCGTGIMLIARSVFERMRDELPEDYDAEAPPAARAYGVDGGYLRCFDAVASGGGTTLGEDYAFSQRWVKRLGGEIHLVFDEIIFHVGDRRTVGNAALRYALRPRLGL</sequence>
<dbReference type="AlphaFoldDB" id="A0A4R6RM65"/>
<dbReference type="Proteomes" id="UP000294547">
    <property type="component" value="Unassembled WGS sequence"/>
</dbReference>
<dbReference type="EMBL" id="SNXY01000006">
    <property type="protein sequence ID" value="TDP87650.1"/>
    <property type="molecule type" value="Genomic_DNA"/>
</dbReference>
<dbReference type="OrthoDB" id="561165at2"/>
<evidence type="ECO:0000313" key="2">
    <source>
        <dbReference type="Proteomes" id="UP000294547"/>
    </source>
</evidence>